<comment type="caution">
    <text evidence="28">The sequence shown here is derived from an EMBL/GenBank/DDBJ whole genome shotgun (WGS) entry which is preliminary data.</text>
</comment>
<dbReference type="CDD" id="cd00156">
    <property type="entry name" value="REC"/>
    <property type="match status" value="1"/>
</dbReference>
<feature type="coiled-coil region" evidence="20">
    <location>
        <begin position="466"/>
        <end position="493"/>
    </location>
</feature>
<feature type="domain" description="Histidine kinase" evidence="23">
    <location>
        <begin position="493"/>
        <end position="714"/>
    </location>
</feature>
<dbReference type="Pfam" id="PF00512">
    <property type="entry name" value="HisKA"/>
    <property type="match status" value="1"/>
</dbReference>
<evidence type="ECO:0000259" key="23">
    <source>
        <dbReference type="PROSITE" id="PS50109"/>
    </source>
</evidence>
<comment type="catalytic activity">
    <reaction evidence="1">
        <text>ATP + protein L-histidine = ADP + protein N-phospho-L-histidine.</text>
        <dbReference type="EC" id="2.7.13.3"/>
    </reaction>
</comment>
<evidence type="ECO:0000256" key="11">
    <source>
        <dbReference type="ARBA" id="ARBA00022840"/>
    </source>
</evidence>
<evidence type="ECO:0000256" key="10">
    <source>
        <dbReference type="ARBA" id="ARBA00022777"/>
    </source>
</evidence>
<dbReference type="SMART" id="SM00387">
    <property type="entry name" value="HATPase_c"/>
    <property type="match status" value="1"/>
</dbReference>
<dbReference type="PROSITE" id="PS50113">
    <property type="entry name" value="PAC"/>
    <property type="match status" value="1"/>
</dbReference>
<keyword evidence="12 22" id="KW-1133">Transmembrane helix</keyword>
<proteinExistence type="inferred from homology"/>
<keyword evidence="5" id="KW-1003">Cell membrane</keyword>
<dbReference type="Pfam" id="PF02518">
    <property type="entry name" value="HATPase_c"/>
    <property type="match status" value="1"/>
</dbReference>
<dbReference type="InterPro" id="IPR003594">
    <property type="entry name" value="HATPase_dom"/>
</dbReference>
<feature type="modified residue" description="Phosphohistidine" evidence="18">
    <location>
        <position position="1072"/>
    </location>
</feature>
<feature type="modified residue" description="4-aspartylphosphate" evidence="19">
    <location>
        <position position="926"/>
    </location>
</feature>
<dbReference type="InterPro" id="IPR033424">
    <property type="entry name" value="MASE4"/>
</dbReference>
<gene>
    <name evidence="28" type="ORF">FPZ49_13700</name>
</gene>
<feature type="domain" description="Response regulatory" evidence="24">
    <location>
        <begin position="732"/>
        <end position="850"/>
    </location>
</feature>
<dbReference type="SMART" id="SM00388">
    <property type="entry name" value="HisKA"/>
    <property type="match status" value="1"/>
</dbReference>
<dbReference type="NCBIfam" id="TIGR00229">
    <property type="entry name" value="sensory_box"/>
    <property type="match status" value="1"/>
</dbReference>
<dbReference type="OrthoDB" id="2676347at2"/>
<dbReference type="SUPFAM" id="SSF55785">
    <property type="entry name" value="PYP-like sensor domain (PAS domain)"/>
    <property type="match status" value="1"/>
</dbReference>
<feature type="transmembrane region" description="Helical" evidence="22">
    <location>
        <begin position="166"/>
        <end position="190"/>
    </location>
</feature>
<keyword evidence="11" id="KW-0067">ATP-binding</keyword>
<evidence type="ECO:0000256" key="1">
    <source>
        <dbReference type="ARBA" id="ARBA00000085"/>
    </source>
</evidence>
<feature type="transmembrane region" description="Helical" evidence="22">
    <location>
        <begin position="26"/>
        <end position="49"/>
    </location>
</feature>
<evidence type="ECO:0000256" key="13">
    <source>
        <dbReference type="ARBA" id="ARBA00023012"/>
    </source>
</evidence>
<evidence type="ECO:0000256" key="20">
    <source>
        <dbReference type="SAM" id="Coils"/>
    </source>
</evidence>
<dbReference type="Gene3D" id="1.10.287.130">
    <property type="match status" value="1"/>
</dbReference>
<dbReference type="Gene3D" id="3.30.450.20">
    <property type="entry name" value="PAS domain"/>
    <property type="match status" value="1"/>
</dbReference>
<reference evidence="28 29" key="1">
    <citation type="submission" date="2019-07" db="EMBL/GenBank/DDBJ databases">
        <authorList>
            <person name="Kim J."/>
        </authorList>
    </citation>
    <scope>NUCLEOTIDE SEQUENCE [LARGE SCALE GENOMIC DNA]</scope>
    <source>
        <strain evidence="28 29">JC52</strain>
    </source>
</reference>
<evidence type="ECO:0000256" key="3">
    <source>
        <dbReference type="ARBA" id="ARBA00006402"/>
    </source>
</evidence>
<feature type="domain" description="Response regulatory" evidence="24">
    <location>
        <begin position="877"/>
        <end position="993"/>
    </location>
</feature>
<dbReference type="AlphaFoldDB" id="A0A559KBI1"/>
<evidence type="ECO:0000259" key="24">
    <source>
        <dbReference type="PROSITE" id="PS50110"/>
    </source>
</evidence>
<dbReference type="InterPro" id="IPR004358">
    <property type="entry name" value="Sig_transdc_His_kin-like_C"/>
</dbReference>
<evidence type="ECO:0000256" key="5">
    <source>
        <dbReference type="ARBA" id="ARBA00022475"/>
    </source>
</evidence>
<dbReference type="SUPFAM" id="SSF47226">
    <property type="entry name" value="Histidine-containing phosphotransfer domain, HPT domain"/>
    <property type="match status" value="1"/>
</dbReference>
<dbReference type="Proteomes" id="UP000317036">
    <property type="component" value="Unassembled WGS sequence"/>
</dbReference>
<dbReference type="SMART" id="SM00448">
    <property type="entry name" value="REC"/>
    <property type="match status" value="2"/>
</dbReference>
<evidence type="ECO:0000256" key="18">
    <source>
        <dbReference type="PROSITE-ProRule" id="PRU00110"/>
    </source>
</evidence>
<keyword evidence="20" id="KW-0175">Coiled coil</keyword>
<dbReference type="SUPFAM" id="SSF52172">
    <property type="entry name" value="CheY-like"/>
    <property type="match status" value="2"/>
</dbReference>
<feature type="compositionally biased region" description="Low complexity" evidence="21">
    <location>
        <begin position="1001"/>
        <end position="1019"/>
    </location>
</feature>
<dbReference type="SUPFAM" id="SSF47384">
    <property type="entry name" value="Homodimeric domain of signal transducing histidine kinase"/>
    <property type="match status" value="1"/>
</dbReference>
<keyword evidence="9" id="KW-0547">Nucleotide-binding</keyword>
<dbReference type="GO" id="GO:0005524">
    <property type="term" value="F:ATP binding"/>
    <property type="evidence" value="ECO:0007669"/>
    <property type="project" value="UniProtKB-KW"/>
</dbReference>
<evidence type="ECO:0000259" key="27">
    <source>
        <dbReference type="PROSITE" id="PS50894"/>
    </source>
</evidence>
<evidence type="ECO:0000256" key="19">
    <source>
        <dbReference type="PROSITE-ProRule" id="PRU00169"/>
    </source>
</evidence>
<comment type="similarity">
    <text evidence="3">In the N-terminal section; belongs to the phytochrome family.</text>
</comment>
<feature type="domain" description="PAC" evidence="26">
    <location>
        <begin position="398"/>
        <end position="450"/>
    </location>
</feature>
<dbReference type="Pfam" id="PF00072">
    <property type="entry name" value="Response_reg"/>
    <property type="match status" value="2"/>
</dbReference>
<dbReference type="InterPro" id="IPR008207">
    <property type="entry name" value="Sig_transdc_His_kin_Hpt_dom"/>
</dbReference>
<evidence type="ECO:0000256" key="2">
    <source>
        <dbReference type="ARBA" id="ARBA00004651"/>
    </source>
</evidence>
<dbReference type="InterPro" id="IPR036890">
    <property type="entry name" value="HATPase_C_sf"/>
</dbReference>
<comment type="subcellular location">
    <subcellularLocation>
        <location evidence="2">Cell membrane</location>
        <topology evidence="2">Multi-pass membrane protein</topology>
    </subcellularLocation>
</comment>
<dbReference type="CDD" id="cd00088">
    <property type="entry name" value="HPT"/>
    <property type="match status" value="1"/>
</dbReference>
<evidence type="ECO:0000256" key="17">
    <source>
        <dbReference type="ARBA" id="ARBA00074306"/>
    </source>
</evidence>
<dbReference type="CDD" id="cd00130">
    <property type="entry name" value="PAS"/>
    <property type="match status" value="1"/>
</dbReference>
<dbReference type="InterPro" id="IPR011006">
    <property type="entry name" value="CheY-like_superfamily"/>
</dbReference>
<evidence type="ECO:0000259" key="25">
    <source>
        <dbReference type="PROSITE" id="PS50112"/>
    </source>
</evidence>
<dbReference type="EC" id="2.7.13.3" evidence="4"/>
<feature type="transmembrane region" description="Helical" evidence="22">
    <location>
        <begin position="55"/>
        <end position="74"/>
    </location>
</feature>
<dbReference type="Pfam" id="PF01627">
    <property type="entry name" value="Hpt"/>
    <property type="match status" value="1"/>
</dbReference>
<feature type="region of interest" description="Disordered" evidence="21">
    <location>
        <begin position="999"/>
        <end position="1019"/>
    </location>
</feature>
<dbReference type="Gene3D" id="1.20.120.160">
    <property type="entry name" value="HPT domain"/>
    <property type="match status" value="1"/>
</dbReference>
<feature type="domain" description="PAS" evidence="25">
    <location>
        <begin position="321"/>
        <end position="373"/>
    </location>
</feature>
<protein>
    <recommendedName>
        <fullName evidence="17">Circadian input-output histidine kinase CikA</fullName>
        <ecNumber evidence="4">2.7.13.3</ecNumber>
    </recommendedName>
    <alternativeName>
        <fullName evidence="16">Sensory/regulatory protein RpfC</fullName>
    </alternativeName>
</protein>
<evidence type="ECO:0000259" key="26">
    <source>
        <dbReference type="PROSITE" id="PS50113"/>
    </source>
</evidence>
<evidence type="ECO:0000256" key="12">
    <source>
        <dbReference type="ARBA" id="ARBA00022989"/>
    </source>
</evidence>
<dbReference type="PRINTS" id="PR00344">
    <property type="entry name" value="BCTRLSENSOR"/>
</dbReference>
<evidence type="ECO:0000256" key="16">
    <source>
        <dbReference type="ARBA" id="ARBA00068150"/>
    </source>
</evidence>
<evidence type="ECO:0000256" key="4">
    <source>
        <dbReference type="ARBA" id="ARBA00012438"/>
    </source>
</evidence>
<dbReference type="Gene3D" id="3.30.565.10">
    <property type="entry name" value="Histidine kinase-like ATPase, C-terminal domain"/>
    <property type="match status" value="1"/>
</dbReference>
<keyword evidence="14 22" id="KW-0472">Membrane</keyword>
<feature type="transmembrane region" description="Helical" evidence="22">
    <location>
        <begin position="125"/>
        <end position="145"/>
    </location>
</feature>
<evidence type="ECO:0000313" key="28">
    <source>
        <dbReference type="EMBL" id="TVY09487.1"/>
    </source>
</evidence>
<dbReference type="SMART" id="SM00091">
    <property type="entry name" value="PAS"/>
    <property type="match status" value="1"/>
</dbReference>
<evidence type="ECO:0000256" key="8">
    <source>
        <dbReference type="ARBA" id="ARBA00022692"/>
    </source>
</evidence>
<dbReference type="CDD" id="cd17546">
    <property type="entry name" value="REC_hyHK_CKI1_RcsC-like"/>
    <property type="match status" value="1"/>
</dbReference>
<accession>A0A559KBI1</accession>
<evidence type="ECO:0000256" key="9">
    <source>
        <dbReference type="ARBA" id="ARBA00022741"/>
    </source>
</evidence>
<evidence type="ECO:0000256" key="21">
    <source>
        <dbReference type="SAM" id="MobiDB-lite"/>
    </source>
</evidence>
<feature type="transmembrane region" description="Helical" evidence="22">
    <location>
        <begin position="234"/>
        <end position="254"/>
    </location>
</feature>
<evidence type="ECO:0000256" key="15">
    <source>
        <dbReference type="ARBA" id="ARBA00064003"/>
    </source>
</evidence>
<keyword evidence="10" id="KW-0418">Kinase</keyword>
<dbReference type="SUPFAM" id="SSF55874">
    <property type="entry name" value="ATPase domain of HSP90 chaperone/DNA topoisomerase II/histidine kinase"/>
    <property type="match status" value="1"/>
</dbReference>
<dbReference type="CDD" id="cd16922">
    <property type="entry name" value="HATPase_EvgS-ArcB-TorS-like"/>
    <property type="match status" value="1"/>
</dbReference>
<dbReference type="EMBL" id="VNJI01000014">
    <property type="protein sequence ID" value="TVY09487.1"/>
    <property type="molecule type" value="Genomic_DNA"/>
</dbReference>
<comment type="subunit">
    <text evidence="15">At low DSF concentrations, interacts with RpfF.</text>
</comment>
<sequence>MSMQDSRFGEPLTLMTYQATPTQRKYAILVSTFLILVFMFTIPFAGQVIAEAPAFLPTVLFIIISFQLITSFILMNQFRINRSPALLVLASAYLFAAFTASAYVLTFPKLFSEGLLLHAGAQTSPWLYCIWHGGFALHICIYLLLSTRSRWRDAQLSQRQTRVWTIYMLLFTLGLVSVLTFYTSYFSGLLPEIVQANHATSLFAYGPGLVSVLFNIVALVGLLRMTRGSTVVNLWLIVTLLASLLDILLSVYITSQRFSIGWYMSKLNSFMCASILLAALLFELNQMYLRMTEMYSHVLQARELAAAKERMEFVNRELLLEKEKVQQYLDVVEVLIVVLDSQGRINMLNDRGCSLLGYEEAELIGKHWYENFVVGGLQSECCRTFLAVMGGMPLGGHEKSANQIVTRTGDIRSIDWSNTLLVNAEGVVTGAICTGIDVTEQKQAEQALYHYKAHLEELVEQRTIQLETNNALLAEAKEAAEAANRAKSEFLANMSHEIRTPMNAVIGLNYLLQQTELNPQQREYVDKTISSAKSLMTIINDILDFSKIEANKIVMEQIDFDLYEVLDNISNMIGFKAYDKGLKLHFSIQPDVPQMLKGDPFRLNQVLLNLSNNAVKFTQEGMVSIAVEVVSKNEQGVLLRFEVRDTGIGMSPEQHKLLFRGFSQADMSTTRKYGGTGLGLVISKKLVRLMGGSIQAESTEGEGSCFSFTASFGYTYSILTSVHKPSSAKFLRVLLVCDNDEMQQVLKGQLEQLQFIVSVADSGLRAIEQLTRYGRYDLILLDWKLQAADAIGLAEQIRSEFGAAISQAMVLISAYHEPELQAQTQSHGIEHVLHYPISQSQLYDKVVDLLHTPASSGVSGGQDREQLDKFAMLHDASILLVEDNEINQLVAKELLKEAAMHVDVADNGMEAVECVERRPYDAILMDLQMPHMDGYEATRIIRTLPYGKEIPIIAMTADAMKGVEEQVLAAGMNAYITKPFDPIQLLSVLQRLIQTSSSLTAAPSEPSAEQPEQPEVSEPALQVEDAVRRIGGNLKLYEQILNTFEKLHSEIVSEVREALFCGDLDQAVRLAHTLKGVAANIGAYRLSETAEELQYAIQNDHQQLEPLLIETDQKLRAVLREINQFQMKGQPCSPV</sequence>
<feature type="domain" description="HPt" evidence="27">
    <location>
        <begin position="1033"/>
        <end position="1122"/>
    </location>
</feature>
<keyword evidence="13" id="KW-0902">Two-component regulatory system</keyword>
<organism evidence="28 29">
    <name type="scientific">Paenibacillus cremeus</name>
    <dbReference type="NCBI Taxonomy" id="2163881"/>
    <lineage>
        <taxon>Bacteria</taxon>
        <taxon>Bacillati</taxon>
        <taxon>Bacillota</taxon>
        <taxon>Bacilli</taxon>
        <taxon>Bacillales</taxon>
        <taxon>Paenibacillaceae</taxon>
        <taxon>Paenibacillus</taxon>
    </lineage>
</organism>
<dbReference type="InterPro" id="IPR000014">
    <property type="entry name" value="PAS"/>
</dbReference>
<dbReference type="PANTHER" id="PTHR45339">
    <property type="entry name" value="HYBRID SIGNAL TRANSDUCTION HISTIDINE KINASE J"/>
    <property type="match status" value="1"/>
</dbReference>
<evidence type="ECO:0000256" key="7">
    <source>
        <dbReference type="ARBA" id="ARBA00022679"/>
    </source>
</evidence>
<feature type="modified residue" description="4-aspartylphosphate" evidence="19">
    <location>
        <position position="782"/>
    </location>
</feature>
<keyword evidence="7" id="KW-0808">Transferase</keyword>
<dbReference type="PANTHER" id="PTHR45339:SF1">
    <property type="entry name" value="HYBRID SIGNAL TRANSDUCTION HISTIDINE KINASE J"/>
    <property type="match status" value="1"/>
</dbReference>
<evidence type="ECO:0000256" key="22">
    <source>
        <dbReference type="SAM" id="Phobius"/>
    </source>
</evidence>
<dbReference type="PROSITE" id="PS50109">
    <property type="entry name" value="HIS_KIN"/>
    <property type="match status" value="1"/>
</dbReference>
<dbReference type="InterPro" id="IPR000700">
    <property type="entry name" value="PAS-assoc_C"/>
</dbReference>
<dbReference type="FunFam" id="1.10.287.130:FF:000002">
    <property type="entry name" value="Two-component osmosensing histidine kinase"/>
    <property type="match status" value="1"/>
</dbReference>
<dbReference type="PROSITE" id="PS50112">
    <property type="entry name" value="PAS"/>
    <property type="match status" value="1"/>
</dbReference>
<name>A0A559KBI1_9BACL</name>
<dbReference type="InterPro" id="IPR013656">
    <property type="entry name" value="PAS_4"/>
</dbReference>
<dbReference type="InterPro" id="IPR005467">
    <property type="entry name" value="His_kinase_dom"/>
</dbReference>
<evidence type="ECO:0000313" key="29">
    <source>
        <dbReference type="Proteomes" id="UP000317036"/>
    </source>
</evidence>
<dbReference type="GO" id="GO:0000155">
    <property type="term" value="F:phosphorelay sensor kinase activity"/>
    <property type="evidence" value="ECO:0007669"/>
    <property type="project" value="InterPro"/>
</dbReference>
<dbReference type="InterPro" id="IPR036097">
    <property type="entry name" value="HisK_dim/P_sf"/>
</dbReference>
<dbReference type="InterPro" id="IPR001789">
    <property type="entry name" value="Sig_transdc_resp-reg_receiver"/>
</dbReference>
<dbReference type="InterPro" id="IPR035965">
    <property type="entry name" value="PAS-like_dom_sf"/>
</dbReference>
<dbReference type="CDD" id="cd00082">
    <property type="entry name" value="HisKA"/>
    <property type="match status" value="1"/>
</dbReference>
<dbReference type="Pfam" id="PF17158">
    <property type="entry name" value="MASE4"/>
    <property type="match status" value="1"/>
</dbReference>
<dbReference type="Pfam" id="PF08448">
    <property type="entry name" value="PAS_4"/>
    <property type="match status" value="1"/>
</dbReference>
<keyword evidence="6 19" id="KW-0597">Phosphoprotein</keyword>
<dbReference type="InterPro" id="IPR036641">
    <property type="entry name" value="HPT_dom_sf"/>
</dbReference>
<feature type="transmembrane region" description="Helical" evidence="22">
    <location>
        <begin position="86"/>
        <end position="105"/>
    </location>
</feature>
<dbReference type="PROSITE" id="PS50110">
    <property type="entry name" value="RESPONSE_REGULATORY"/>
    <property type="match status" value="2"/>
</dbReference>
<dbReference type="InterPro" id="IPR003661">
    <property type="entry name" value="HisK_dim/P_dom"/>
</dbReference>
<dbReference type="SMART" id="SM00073">
    <property type="entry name" value="HPT"/>
    <property type="match status" value="1"/>
</dbReference>
<dbReference type="GO" id="GO:0005886">
    <property type="term" value="C:plasma membrane"/>
    <property type="evidence" value="ECO:0007669"/>
    <property type="project" value="UniProtKB-SubCell"/>
</dbReference>
<feature type="transmembrane region" description="Helical" evidence="22">
    <location>
        <begin position="202"/>
        <end position="222"/>
    </location>
</feature>
<evidence type="ECO:0000256" key="6">
    <source>
        <dbReference type="ARBA" id="ARBA00022553"/>
    </source>
</evidence>
<dbReference type="PROSITE" id="PS50894">
    <property type="entry name" value="HPT"/>
    <property type="match status" value="1"/>
</dbReference>
<evidence type="ECO:0000256" key="14">
    <source>
        <dbReference type="ARBA" id="ARBA00023136"/>
    </source>
</evidence>
<keyword evidence="8 22" id="KW-0812">Transmembrane</keyword>
<keyword evidence="29" id="KW-1185">Reference proteome</keyword>
<dbReference type="Gene3D" id="3.40.50.2300">
    <property type="match status" value="2"/>
</dbReference>
<dbReference type="FunFam" id="3.30.565.10:FF:000010">
    <property type="entry name" value="Sensor histidine kinase RcsC"/>
    <property type="match status" value="1"/>
</dbReference>